<reference evidence="2" key="2">
    <citation type="submission" date="2010-05" db="EMBL/GenBank/DDBJ databases">
        <authorList>
            <person name="Almeida L.G."/>
            <person name="Nicolas M.F."/>
            <person name="Souza R.C."/>
            <person name="Vasconcelos A.T.R."/>
        </authorList>
    </citation>
    <scope>NUCLEOTIDE SEQUENCE</scope>
</reference>
<dbReference type="Proteomes" id="UP000000673">
    <property type="component" value="Unassembled WGS sequence"/>
</dbReference>
<dbReference type="EMBL" id="ADMH02001629">
    <property type="protein sequence ID" value="ETN61713.1"/>
    <property type="molecule type" value="Genomic_DNA"/>
</dbReference>
<evidence type="ECO:0000313" key="3">
    <source>
        <dbReference type="EnsemblMetazoa" id="ADAC006642-PA"/>
    </source>
</evidence>
<dbReference type="eggNOG" id="ENOG502T8F0">
    <property type="taxonomic scope" value="Eukaryota"/>
</dbReference>
<reference evidence="2" key="3">
    <citation type="journal article" date="2013" name="Nucleic Acids Res.">
        <title>The genome of Anopheles darlingi, the main neotropical malaria vector.</title>
        <authorList>
            <person name="Marinotti O."/>
            <person name="Cerqueira G.C."/>
            <person name="de Almeida L.G."/>
            <person name="Ferro M.I."/>
            <person name="Loreto E.L."/>
            <person name="Zaha A."/>
            <person name="Teixeira S.M."/>
            <person name="Wespiser A.R."/>
            <person name="Almeida E Silva A."/>
            <person name="Schlindwein A.D."/>
            <person name="Pacheco A.C."/>
            <person name="Silva A.L."/>
            <person name="Graveley B.R."/>
            <person name="Walenz B.P."/>
            <person name="Lima Bde A."/>
            <person name="Ribeiro C.A."/>
            <person name="Nunes-Silva C.G."/>
            <person name="de Carvalho C.R."/>
            <person name="Soares C.M."/>
            <person name="de Menezes C.B."/>
            <person name="Matiolli C."/>
            <person name="Caffrey D."/>
            <person name="Araujo D.A."/>
            <person name="de Oliveira D.M."/>
            <person name="Golenbock D."/>
            <person name="Grisard E.C."/>
            <person name="Fantinatti-Garboggini F."/>
            <person name="de Carvalho F.M."/>
            <person name="Barcellos F.G."/>
            <person name="Prosdocimi F."/>
            <person name="May G."/>
            <person name="Azevedo Junior G.M."/>
            <person name="Guimaraes G.M."/>
            <person name="Goldman G.H."/>
            <person name="Padilha I.Q."/>
            <person name="Batista Jda S."/>
            <person name="Ferro J.A."/>
            <person name="Ribeiro J.M."/>
            <person name="Fietto J.L."/>
            <person name="Dabbas K.M."/>
            <person name="Cerdeira L."/>
            <person name="Agnez-Lima L.F."/>
            <person name="Brocchi M."/>
            <person name="de Carvalho M.O."/>
            <person name="Teixeira Mde M."/>
            <person name="Diniz Maia Mde M."/>
            <person name="Goldman M.H."/>
            <person name="Cruz Schneider M.P."/>
            <person name="Felipe M.S."/>
            <person name="Hungria M."/>
            <person name="Nicolas M.F."/>
            <person name="Pereira M."/>
            <person name="Montes M.A."/>
            <person name="Cantao M.E."/>
            <person name="Vincentz M."/>
            <person name="Rafael M.S."/>
            <person name="Silverman N."/>
            <person name="Stoco P.H."/>
            <person name="Souza R.C."/>
            <person name="Vicentini R."/>
            <person name="Gazzinelli R.T."/>
            <person name="Neves Rde O."/>
            <person name="Silva R."/>
            <person name="Astolfi-Filho S."/>
            <person name="Maciel T.E."/>
            <person name="Urmenyi T.P."/>
            <person name="Tadei W.P."/>
            <person name="Camargo E.P."/>
            <person name="de Vasconcelos A.T."/>
        </authorList>
    </citation>
    <scope>NUCLEOTIDE SEQUENCE</scope>
</reference>
<feature type="compositionally biased region" description="Low complexity" evidence="1">
    <location>
        <begin position="94"/>
        <end position="108"/>
    </location>
</feature>
<organism evidence="2">
    <name type="scientific">Anopheles darlingi</name>
    <name type="common">Mosquito</name>
    <dbReference type="NCBI Taxonomy" id="43151"/>
    <lineage>
        <taxon>Eukaryota</taxon>
        <taxon>Metazoa</taxon>
        <taxon>Ecdysozoa</taxon>
        <taxon>Arthropoda</taxon>
        <taxon>Hexapoda</taxon>
        <taxon>Insecta</taxon>
        <taxon>Pterygota</taxon>
        <taxon>Neoptera</taxon>
        <taxon>Endopterygota</taxon>
        <taxon>Diptera</taxon>
        <taxon>Nematocera</taxon>
        <taxon>Culicoidea</taxon>
        <taxon>Culicidae</taxon>
        <taxon>Anophelinae</taxon>
        <taxon>Anopheles</taxon>
    </lineage>
</organism>
<reference evidence="3" key="4">
    <citation type="submission" date="2015-06" db="UniProtKB">
        <authorList>
            <consortium name="EnsemblMetazoa"/>
        </authorList>
    </citation>
    <scope>IDENTIFICATION</scope>
</reference>
<feature type="compositionally biased region" description="Basic and acidic residues" evidence="1">
    <location>
        <begin position="110"/>
        <end position="129"/>
    </location>
</feature>
<sequence>MNRDLCDETFPSSLLIAFDDLSDEIPVSPEPVLLRHQHPLSKQMEQDIMSVTSVATTTTSSTTTTTTTITTTASVVNLSDEGTGNRTGSRMIVSGSSNTSSGHSSLSTEGDNRSASSERDTSREHEKRSSMPPSFVRTTERPSQLKTENKAKLRQPRSLENLLQLSTNHHHQKQLKKDTGSLKTVSSSVNSSGSSNGTDRYHRYRNNKYAHIPSKVKQQIDELKSTPKPLVAAAASGDRKTLVRHKSMPETVSGDLLQLDEDEALEQEDSLAVLRTMVRELRLQLASQQELHEFYQAKHFNEMDALKFKNNLLRMDNDRLMELERCREQQRQLSAASSSSNRPVVAMEVTRRSTKCIRPARLPARRARR</sequence>
<feature type="region of interest" description="Disordered" evidence="1">
    <location>
        <begin position="77"/>
        <end position="204"/>
    </location>
</feature>
<protein>
    <submittedName>
        <fullName evidence="2 3">Uncharacterized protein</fullName>
    </submittedName>
</protein>
<gene>
    <name evidence="2" type="ORF">AND_006642</name>
</gene>
<dbReference type="EnsemblMetazoa" id="ADAC006642-RA">
    <property type="protein sequence ID" value="ADAC006642-PA"/>
    <property type="gene ID" value="ADAC006642"/>
</dbReference>
<evidence type="ECO:0000256" key="1">
    <source>
        <dbReference type="SAM" id="MobiDB-lite"/>
    </source>
</evidence>
<evidence type="ECO:0000313" key="2">
    <source>
        <dbReference type="EMBL" id="ETN61713.1"/>
    </source>
</evidence>
<dbReference type="HOGENOM" id="CLU_750539_0_0_1"/>
<name>W5JED7_ANODA</name>
<proteinExistence type="predicted"/>
<feature type="compositionally biased region" description="Low complexity" evidence="1">
    <location>
        <begin position="185"/>
        <end position="197"/>
    </location>
</feature>
<reference evidence="2 4" key="1">
    <citation type="journal article" date="2010" name="BMC Genomics">
        <title>Combination of measures distinguishes pre-miRNAs from other stem-loops in the genome of the newly sequenced Anopheles darlingi.</title>
        <authorList>
            <person name="Mendes N.D."/>
            <person name="Freitas A.T."/>
            <person name="Vasconcelos A.T."/>
            <person name="Sagot M.F."/>
        </authorList>
    </citation>
    <scope>NUCLEOTIDE SEQUENCE</scope>
</reference>
<keyword evidence="4" id="KW-1185">Reference proteome</keyword>
<dbReference type="VEuPathDB" id="VectorBase:ADAC006642"/>
<evidence type="ECO:0000313" key="4">
    <source>
        <dbReference type="Proteomes" id="UP000000673"/>
    </source>
</evidence>
<accession>W5JED7</accession>
<dbReference type="AlphaFoldDB" id="W5JED7"/>